<proteinExistence type="predicted"/>
<accession>L8J8S9</accession>
<evidence type="ECO:0000313" key="2">
    <source>
        <dbReference type="Proteomes" id="UP000011134"/>
    </source>
</evidence>
<dbReference type="EMBL" id="AMZO01000025">
    <property type="protein sequence ID" value="ELR64613.1"/>
    <property type="molecule type" value="Genomic_DNA"/>
</dbReference>
<name>L8J8S9_9GAMM</name>
<dbReference type="AlphaFoldDB" id="L8J8S9"/>
<sequence length="38" mass="4238">MTNETASFKTTSFEQGPVKKYFVHFVASLPNTTGLTKE</sequence>
<dbReference type="Proteomes" id="UP000011134">
    <property type="component" value="Unassembled WGS sequence"/>
</dbReference>
<comment type="caution">
    <text evidence="1">The sequence shown here is derived from an EMBL/GenBank/DDBJ whole genome shotgun (WGS) entry which is preliminary data.</text>
</comment>
<protein>
    <submittedName>
        <fullName evidence="1">Uncharacterized protein</fullName>
    </submittedName>
</protein>
<organism evidence="1 2">
    <name type="scientific">Photobacterium marinum</name>
    <dbReference type="NCBI Taxonomy" id="1056511"/>
    <lineage>
        <taxon>Bacteria</taxon>
        <taxon>Pseudomonadati</taxon>
        <taxon>Pseudomonadota</taxon>
        <taxon>Gammaproteobacteria</taxon>
        <taxon>Vibrionales</taxon>
        <taxon>Vibrionaceae</taxon>
        <taxon>Photobacterium</taxon>
    </lineage>
</organism>
<gene>
    <name evidence="1" type="ORF">C942_02426</name>
</gene>
<keyword evidence="2" id="KW-1185">Reference proteome</keyword>
<reference evidence="1 2" key="1">
    <citation type="submission" date="2012-12" db="EMBL/GenBank/DDBJ databases">
        <title>Genome Assembly of Photobacterium sp. AK15.</title>
        <authorList>
            <person name="Khatri I."/>
            <person name="Vaidya B."/>
            <person name="Srinivas T.N.R."/>
            <person name="Subramanian S."/>
            <person name="Pinnaka A."/>
        </authorList>
    </citation>
    <scope>NUCLEOTIDE SEQUENCE [LARGE SCALE GENOMIC DNA]</scope>
    <source>
        <strain evidence="1 2">AK15</strain>
    </source>
</reference>
<dbReference type="PATRIC" id="fig|1056511.3.peg.3501"/>
<evidence type="ECO:0000313" key="1">
    <source>
        <dbReference type="EMBL" id="ELR64613.1"/>
    </source>
</evidence>